<keyword evidence="3" id="KW-0255">Endonuclease</keyword>
<evidence type="ECO:0000313" key="3">
    <source>
        <dbReference type="EMBL" id="KGN86852.1"/>
    </source>
</evidence>
<dbReference type="eggNOG" id="COG3440">
    <property type="taxonomic scope" value="Bacteria"/>
</dbReference>
<dbReference type="Proteomes" id="UP000030130">
    <property type="component" value="Unassembled WGS sequence"/>
</dbReference>
<dbReference type="Pfam" id="PF13391">
    <property type="entry name" value="HNH_2"/>
    <property type="match status" value="1"/>
</dbReference>
<evidence type="ECO:0000313" key="2">
    <source>
        <dbReference type="EMBL" id="KGN85188.1"/>
    </source>
</evidence>
<evidence type="ECO:0000313" key="5">
    <source>
        <dbReference type="Proteomes" id="UP000030146"/>
    </source>
</evidence>
<name>A0A099WR38_9PORP</name>
<reference evidence="2 4" key="1">
    <citation type="submission" date="2014-08" db="EMBL/GenBank/DDBJ databases">
        <title>Porphyromonas gulae strain:COT-052_OH1451 Genome sequencing.</title>
        <authorList>
            <person name="Wallis C."/>
            <person name="Deusch O."/>
            <person name="O'Flynn C."/>
            <person name="Davis I."/>
            <person name="Jospin G."/>
            <person name="Darling A.E."/>
            <person name="Coil D.A."/>
            <person name="Alexiev A."/>
            <person name="Horsfall A."/>
            <person name="Kirkwood N."/>
            <person name="Harris S."/>
            <person name="Eisen J.A."/>
        </authorList>
    </citation>
    <scope>NUCLEOTIDE SEQUENCE [LARGE SCALE GENOMIC DNA]</scope>
    <source>
        <strain evidence="4">COT-052 OH1451</strain>
        <strain evidence="2">COT-052_OH1451</strain>
    </source>
</reference>
<evidence type="ECO:0000313" key="4">
    <source>
        <dbReference type="Proteomes" id="UP000030130"/>
    </source>
</evidence>
<dbReference type="RefSeq" id="WP_039418502.1">
    <property type="nucleotide sequence ID" value="NZ_JRAI01000059.1"/>
</dbReference>
<proteinExistence type="predicted"/>
<dbReference type="Proteomes" id="UP000030146">
    <property type="component" value="Unassembled WGS sequence"/>
</dbReference>
<dbReference type="PATRIC" id="fig|111105.18.peg.444"/>
<dbReference type="EMBL" id="JRAI01000059">
    <property type="protein sequence ID" value="KGN85188.1"/>
    <property type="molecule type" value="Genomic_DNA"/>
</dbReference>
<dbReference type="GO" id="GO:0004519">
    <property type="term" value="F:endonuclease activity"/>
    <property type="evidence" value="ECO:0007669"/>
    <property type="project" value="UniProtKB-KW"/>
</dbReference>
<comment type="caution">
    <text evidence="3">The sequence shown here is derived from an EMBL/GenBank/DDBJ whole genome shotgun (WGS) entry which is preliminary data.</text>
</comment>
<gene>
    <name evidence="2" type="ORF">HR08_06275</name>
    <name evidence="3" type="ORF">HR15_07435</name>
</gene>
<sequence length="252" mass="28957">MNNWTREETIIAFNLYCKIDIRNSHKNHPLIIKYAKLLGRTPSALNMKIGNIARLDPDLKQKGISGLTHGAKSEQLVWDEFYGNPDLLAYESEKLIAIYSQKSIEESTGIEMMDLPNGKEREAIVKQRVNQSFFRSTVLNAYDYHCCISGISIPTLLEACHIIGWSEDSSIRTNPQNGLCMNPLFHKAFDNLLVTITPDMIIVISEEMITKVAKASFQDYLRGLNGRQIMLPNKFMPRKDFLNIHYERFKKR</sequence>
<dbReference type="AlphaFoldDB" id="A0A099WR38"/>
<protein>
    <submittedName>
        <fullName evidence="3">Restriction endonuclease</fullName>
    </submittedName>
</protein>
<dbReference type="OrthoDB" id="67788at2"/>
<keyword evidence="3" id="KW-0378">Hydrolase</keyword>
<reference evidence="3 5" key="2">
    <citation type="submission" date="2014-08" db="EMBL/GenBank/DDBJ databases">
        <title>Porphyromonas gulae strain:COT-052_OH3439 Genome sequencing.</title>
        <authorList>
            <person name="Wallis C."/>
            <person name="Deusch O."/>
            <person name="O'Flynn C."/>
            <person name="Davis I."/>
            <person name="Jospin G."/>
            <person name="Darling A.E."/>
            <person name="Coil D.A."/>
            <person name="Alexiev A."/>
            <person name="Horsfall A."/>
            <person name="Kirkwood N."/>
            <person name="Harris S."/>
            <person name="Eisen J.A."/>
        </authorList>
    </citation>
    <scope>NUCLEOTIDE SEQUENCE [LARGE SCALE GENOMIC DNA]</scope>
    <source>
        <strain evidence="5">COT-052 OH3439</strain>
        <strain evidence="3">COT-052_OH3439</strain>
    </source>
</reference>
<organism evidence="3 5">
    <name type="scientific">Porphyromonas gulae</name>
    <dbReference type="NCBI Taxonomy" id="111105"/>
    <lineage>
        <taxon>Bacteria</taxon>
        <taxon>Pseudomonadati</taxon>
        <taxon>Bacteroidota</taxon>
        <taxon>Bacteroidia</taxon>
        <taxon>Bacteroidales</taxon>
        <taxon>Porphyromonadaceae</taxon>
        <taxon>Porphyromonas</taxon>
    </lineage>
</organism>
<feature type="domain" description="HNH nuclease" evidence="1">
    <location>
        <begin position="146"/>
        <end position="196"/>
    </location>
</feature>
<dbReference type="InterPro" id="IPR003615">
    <property type="entry name" value="HNH_nuc"/>
</dbReference>
<evidence type="ECO:0000259" key="1">
    <source>
        <dbReference type="Pfam" id="PF13391"/>
    </source>
</evidence>
<accession>A0A099WR38</accession>
<keyword evidence="3" id="KW-0540">Nuclease</keyword>
<dbReference type="EMBL" id="JRAK01000096">
    <property type="protein sequence ID" value="KGN86852.1"/>
    <property type="molecule type" value="Genomic_DNA"/>
</dbReference>
<dbReference type="GeneID" id="57239404"/>
<keyword evidence="5" id="KW-1185">Reference proteome</keyword>